<keyword evidence="5" id="KW-0349">Heme</keyword>
<feature type="signal peptide" evidence="13">
    <location>
        <begin position="1"/>
        <end position="18"/>
    </location>
</feature>
<name>A0A0C5VEK1_9GAMM</name>
<evidence type="ECO:0000256" key="7">
    <source>
        <dbReference type="ARBA" id="ARBA00022723"/>
    </source>
</evidence>
<dbReference type="InterPro" id="IPR016174">
    <property type="entry name" value="Di-haem_cyt_TM"/>
</dbReference>
<evidence type="ECO:0000256" key="13">
    <source>
        <dbReference type="SAM" id="SignalP"/>
    </source>
</evidence>
<keyword evidence="8" id="KW-0249">Electron transport</keyword>
<evidence type="ECO:0000256" key="1">
    <source>
        <dbReference type="ARBA" id="ARBA00004651"/>
    </source>
</evidence>
<keyword evidence="7" id="KW-0479">Metal-binding</keyword>
<dbReference type="InterPro" id="IPR051542">
    <property type="entry name" value="Hydrogenase_cytochrome"/>
</dbReference>
<keyword evidence="11 12" id="KW-0472">Membrane</keyword>
<evidence type="ECO:0000256" key="6">
    <source>
        <dbReference type="ARBA" id="ARBA00022692"/>
    </source>
</evidence>
<organism evidence="16 17">
    <name type="scientific">Gynuella sunshinyii YC6258</name>
    <dbReference type="NCBI Taxonomy" id="1445510"/>
    <lineage>
        <taxon>Bacteria</taxon>
        <taxon>Pseudomonadati</taxon>
        <taxon>Pseudomonadota</taxon>
        <taxon>Gammaproteobacteria</taxon>
        <taxon>Oceanospirillales</taxon>
        <taxon>Saccharospirillaceae</taxon>
        <taxon>Gynuella</taxon>
    </lineage>
</organism>
<evidence type="ECO:0000259" key="14">
    <source>
        <dbReference type="Pfam" id="PF01292"/>
    </source>
</evidence>
<evidence type="ECO:0000256" key="12">
    <source>
        <dbReference type="SAM" id="Phobius"/>
    </source>
</evidence>
<evidence type="ECO:0000259" key="15">
    <source>
        <dbReference type="Pfam" id="PF13435"/>
    </source>
</evidence>
<dbReference type="KEGG" id="gsn:YC6258_00937"/>
<keyword evidence="17" id="KW-1185">Reference proteome</keyword>
<feature type="transmembrane region" description="Helical" evidence="12">
    <location>
        <begin position="450"/>
        <end position="470"/>
    </location>
</feature>
<dbReference type="InterPro" id="IPR011577">
    <property type="entry name" value="Cyt_b561_bac/Ni-Hgenase"/>
</dbReference>
<dbReference type="InterPro" id="IPR000516">
    <property type="entry name" value="Ni-dep_Hydgase_cyt-B"/>
</dbReference>
<dbReference type="Pfam" id="PF13435">
    <property type="entry name" value="Cytochrome_C554"/>
    <property type="match status" value="1"/>
</dbReference>
<keyword evidence="3" id="KW-0813">Transport</keyword>
<comment type="similarity">
    <text evidence="2">Belongs to the HupC/HyaC/HydC family.</text>
</comment>
<feature type="chain" id="PRO_5002191119" evidence="13">
    <location>
        <begin position="19"/>
        <end position="649"/>
    </location>
</feature>
<evidence type="ECO:0000256" key="5">
    <source>
        <dbReference type="ARBA" id="ARBA00022617"/>
    </source>
</evidence>
<feature type="transmembrane region" description="Helical" evidence="12">
    <location>
        <begin position="490"/>
        <end position="508"/>
    </location>
</feature>
<dbReference type="EMBL" id="CP007142">
    <property type="protein sequence ID" value="AJQ92987.1"/>
    <property type="molecule type" value="Genomic_DNA"/>
</dbReference>
<dbReference type="GO" id="GO:0022904">
    <property type="term" value="P:respiratory electron transport chain"/>
    <property type="evidence" value="ECO:0007669"/>
    <property type="project" value="InterPro"/>
</dbReference>
<feature type="domain" description="Cytochrome b561 bacterial/Ni-hydrogenase" evidence="14">
    <location>
        <begin position="445"/>
        <end position="637"/>
    </location>
</feature>
<evidence type="ECO:0000256" key="3">
    <source>
        <dbReference type="ARBA" id="ARBA00022448"/>
    </source>
</evidence>
<evidence type="ECO:0000256" key="2">
    <source>
        <dbReference type="ARBA" id="ARBA00008622"/>
    </source>
</evidence>
<dbReference type="InterPro" id="IPR023155">
    <property type="entry name" value="Cyt_c-552/4"/>
</dbReference>
<dbReference type="InterPro" id="IPR036280">
    <property type="entry name" value="Multihaem_cyt_sf"/>
</dbReference>
<evidence type="ECO:0000313" key="16">
    <source>
        <dbReference type="EMBL" id="AJQ92987.1"/>
    </source>
</evidence>
<proteinExistence type="inferred from homology"/>
<dbReference type="SUPFAM" id="SSF48695">
    <property type="entry name" value="Multiheme cytochromes"/>
    <property type="match status" value="1"/>
</dbReference>
<accession>A0A0C5VEK1</accession>
<dbReference type="SUPFAM" id="SSF81342">
    <property type="entry name" value="Transmembrane di-heme cytochromes"/>
    <property type="match status" value="1"/>
</dbReference>
<dbReference type="STRING" id="1445510.YC6258_00937"/>
<sequence>MRSIVVIMGMLLGTLSLANTFHPDIPLLNGEGKPWQAGEAVSQAQSCGQCHDQSFIHHTMDQPHILKMTEQQRFAWRLGIQPELPERTESQCLLCHAPEQKQLTVLADPQGVVNAADLSLGSPTSEACGRCHSAVQTDVSRPFVLPELNLDNHAAFTGEMYVAQRISRSAINIADKQVLNFSFDIHAERVLSCADCHAAANNPTAPQGLSADSKTVKYDPRGLSAHDFLRQPDHGFTAALPCSECHDAGQSHQWLPYQDQHFSRLSCESCHSSWIAGPALAAVNLDTDPAELQWRGITEELVTGYQAWLLPDEQGRLAPFNLIAVTENGATRTIAKAIHHNVNTQTAVRACQDCHSDQSKLLQPITQAPVNLTLPAGFVVADGLPDLTAAGIYLLGSNAVPMADWLGLALLVATVAGVFAHGMGRYLAWRRLGAHREPRRRVYMYSRYERLWHWLQAAAILLLLITGAVIHKPYLFAWISFPYMVQIHNVLGFILLVNAVLALFYHLASGEIRQFIPMPADLFVRMFEQIRFYTSGIFKGAPHPFEKTPEQKLNPLQKIAYFGLLNALLPAQMLTGLLIWGAQRWPELAMTFGGLVWLGPVHTFLAWAFVAFLVMHIYLTTTSGPKLTSGIKAMVEGWEEVEVTEEHTS</sequence>
<dbReference type="Proteomes" id="UP000032266">
    <property type="component" value="Chromosome"/>
</dbReference>
<keyword evidence="6 12" id="KW-0812">Transmembrane</keyword>
<dbReference type="PANTHER" id="PTHR30485">
    <property type="entry name" value="NI/FE-HYDROGENASE 1 B-TYPE CYTOCHROME SUBUNIT"/>
    <property type="match status" value="1"/>
</dbReference>
<dbReference type="Pfam" id="PF01292">
    <property type="entry name" value="Ni_hydr_CYTB"/>
    <property type="match status" value="1"/>
</dbReference>
<protein>
    <submittedName>
        <fullName evidence="16">Thiosulfate reductase cytochrome B subunit (Membrane anchoring protein)</fullName>
    </submittedName>
</protein>
<dbReference type="GO" id="GO:0005886">
    <property type="term" value="C:plasma membrane"/>
    <property type="evidence" value="ECO:0007669"/>
    <property type="project" value="UniProtKB-SubCell"/>
</dbReference>
<dbReference type="GO" id="GO:0020037">
    <property type="term" value="F:heme binding"/>
    <property type="evidence" value="ECO:0007669"/>
    <property type="project" value="TreeGrafter"/>
</dbReference>
<dbReference type="OrthoDB" id="1117555at2"/>
<keyword evidence="10" id="KW-0408">Iron</keyword>
<keyword evidence="9 12" id="KW-1133">Transmembrane helix</keyword>
<dbReference type="RefSeq" id="WP_052830042.1">
    <property type="nucleotide sequence ID" value="NZ_CP007142.1"/>
</dbReference>
<evidence type="ECO:0000256" key="9">
    <source>
        <dbReference type="ARBA" id="ARBA00022989"/>
    </source>
</evidence>
<dbReference type="GO" id="GO:0009055">
    <property type="term" value="F:electron transfer activity"/>
    <property type="evidence" value="ECO:0007669"/>
    <property type="project" value="InterPro"/>
</dbReference>
<evidence type="ECO:0000256" key="8">
    <source>
        <dbReference type="ARBA" id="ARBA00022982"/>
    </source>
</evidence>
<gene>
    <name evidence="16" type="ORF">YC6258_00937</name>
</gene>
<evidence type="ECO:0000256" key="11">
    <source>
        <dbReference type="ARBA" id="ARBA00023136"/>
    </source>
</evidence>
<feature type="transmembrane region" description="Helical" evidence="12">
    <location>
        <begin position="405"/>
        <end position="429"/>
    </location>
</feature>
<comment type="subcellular location">
    <subcellularLocation>
        <location evidence="1">Cell membrane</location>
        <topology evidence="1">Multi-pass membrane protein</topology>
    </subcellularLocation>
</comment>
<dbReference type="HOGENOM" id="CLU_498530_0_0_6"/>
<evidence type="ECO:0000256" key="4">
    <source>
        <dbReference type="ARBA" id="ARBA00022475"/>
    </source>
</evidence>
<keyword evidence="4" id="KW-1003">Cell membrane</keyword>
<evidence type="ECO:0000313" key="17">
    <source>
        <dbReference type="Proteomes" id="UP000032266"/>
    </source>
</evidence>
<evidence type="ECO:0000256" key="10">
    <source>
        <dbReference type="ARBA" id="ARBA00023004"/>
    </source>
</evidence>
<dbReference type="PANTHER" id="PTHR30485:SF1">
    <property type="entry name" value="CYTOCHROME YDHU-RELATED"/>
    <property type="match status" value="1"/>
</dbReference>
<dbReference type="PRINTS" id="PR00161">
    <property type="entry name" value="NIHGNASECYTB"/>
</dbReference>
<dbReference type="Gene3D" id="3.90.10.10">
    <property type="entry name" value="Cytochrome C3"/>
    <property type="match status" value="2"/>
</dbReference>
<keyword evidence="13" id="KW-0732">Signal</keyword>
<reference evidence="16 17" key="1">
    <citation type="submission" date="2014-01" db="EMBL/GenBank/DDBJ databases">
        <title>Full genme sequencing of cellulolytic bacterium Gynuella sunshinyii YC6258T gen. nov., sp. nov.</title>
        <authorList>
            <person name="Khan H."/>
            <person name="Chung E.J."/>
            <person name="Chung Y.R."/>
        </authorList>
    </citation>
    <scope>NUCLEOTIDE SEQUENCE [LARGE SCALE GENOMIC DNA]</scope>
    <source>
        <strain evidence="16 17">YC6258</strain>
    </source>
</reference>
<feature type="transmembrane region" description="Helical" evidence="12">
    <location>
        <begin position="559"/>
        <end position="582"/>
    </location>
</feature>
<feature type="domain" description="Cytochrome c-552/4" evidence="15">
    <location>
        <begin position="193"/>
        <end position="272"/>
    </location>
</feature>
<dbReference type="GO" id="GO:0005506">
    <property type="term" value="F:iron ion binding"/>
    <property type="evidence" value="ECO:0007669"/>
    <property type="project" value="InterPro"/>
</dbReference>
<dbReference type="AlphaFoldDB" id="A0A0C5VEK1"/>
<dbReference type="Gene3D" id="1.20.950.20">
    <property type="entry name" value="Transmembrane di-heme cytochromes, Chain C"/>
    <property type="match status" value="1"/>
</dbReference>
<feature type="transmembrane region" description="Helical" evidence="12">
    <location>
        <begin position="594"/>
        <end position="619"/>
    </location>
</feature>